<protein>
    <recommendedName>
        <fullName evidence="7">Calcium-binding protein NCS-1</fullName>
    </recommendedName>
</protein>
<dbReference type="Pfam" id="PF13405">
    <property type="entry name" value="EF-hand_6"/>
    <property type="match status" value="1"/>
</dbReference>
<comment type="similarity">
    <text evidence="1">Belongs to the recoverin family.</text>
</comment>
<evidence type="ECO:0000256" key="8">
    <source>
        <dbReference type="SAM" id="MobiDB-lite"/>
    </source>
</evidence>
<evidence type="ECO:0000256" key="1">
    <source>
        <dbReference type="ARBA" id="ARBA00006049"/>
    </source>
</evidence>
<dbReference type="OrthoDB" id="191686at2759"/>
<dbReference type="InterPro" id="IPR011992">
    <property type="entry name" value="EF-hand-dom_pair"/>
</dbReference>
<evidence type="ECO:0000313" key="11">
    <source>
        <dbReference type="Proteomes" id="UP000011976"/>
    </source>
</evidence>
<evidence type="ECO:0000256" key="7">
    <source>
        <dbReference type="ARBA" id="ARBA00071944"/>
    </source>
</evidence>
<accession>M9MCR0</accession>
<keyword evidence="6" id="KW-0449">Lipoprotein</keyword>
<dbReference type="GO" id="GO:0008047">
    <property type="term" value="F:enzyme activator activity"/>
    <property type="evidence" value="ECO:0007669"/>
    <property type="project" value="UniProtKB-ARBA"/>
</dbReference>
<dbReference type="STRING" id="1151754.M9MCR0"/>
<dbReference type="SMART" id="SM00054">
    <property type="entry name" value="EFh"/>
    <property type="match status" value="2"/>
</dbReference>
<keyword evidence="2" id="KW-0519">Myristate</keyword>
<evidence type="ECO:0000256" key="6">
    <source>
        <dbReference type="ARBA" id="ARBA00023288"/>
    </source>
</evidence>
<dbReference type="Pfam" id="PF00036">
    <property type="entry name" value="EF-hand_1"/>
    <property type="match status" value="1"/>
</dbReference>
<dbReference type="Gene3D" id="1.10.238.10">
    <property type="entry name" value="EF-hand"/>
    <property type="match status" value="2"/>
</dbReference>
<name>M9MCR0_PSEA3</name>
<evidence type="ECO:0000313" key="10">
    <source>
        <dbReference type="EMBL" id="GAC73758.1"/>
    </source>
</evidence>
<dbReference type="InterPro" id="IPR018247">
    <property type="entry name" value="EF_Hand_1_Ca_BS"/>
</dbReference>
<evidence type="ECO:0000256" key="4">
    <source>
        <dbReference type="ARBA" id="ARBA00022737"/>
    </source>
</evidence>
<proteinExistence type="inferred from homology"/>
<feature type="region of interest" description="Disordered" evidence="8">
    <location>
        <begin position="168"/>
        <end position="201"/>
    </location>
</feature>
<sequence>MGKNQSKLSPEQLSDLQKNTYFDRKELQQWYKGFLKDCPSGMLDKQEFCRIYKQFFPFGDPSTFAEYVFNVFDENKNGTIDFKEFICALSVTSRGRLDEKLRWAFQLYDIDGDGTITYDEMLTIVRSIYKMTGQMVKLPEDEDTPEKVSGLQESKIYGLRPAYSTSLSPPFLSRRSTITEGGQDLPHDGSRQERPAAADPNAPHLFAHTVSFEEFQEGSKQDPTIVQALSLYDGLV</sequence>
<dbReference type="GO" id="GO:0016020">
    <property type="term" value="C:membrane"/>
    <property type="evidence" value="ECO:0007669"/>
    <property type="project" value="TreeGrafter"/>
</dbReference>
<organism evidence="10 11">
    <name type="scientific">Pseudozyma antarctica (strain T-34)</name>
    <name type="common">Yeast</name>
    <name type="synonym">Candida antarctica</name>
    <dbReference type="NCBI Taxonomy" id="1151754"/>
    <lineage>
        <taxon>Eukaryota</taxon>
        <taxon>Fungi</taxon>
        <taxon>Dikarya</taxon>
        <taxon>Basidiomycota</taxon>
        <taxon>Ustilaginomycotina</taxon>
        <taxon>Ustilaginomycetes</taxon>
        <taxon>Ustilaginales</taxon>
        <taxon>Ustilaginaceae</taxon>
        <taxon>Moesziomyces</taxon>
    </lineage>
</organism>
<keyword evidence="4" id="KW-0677">Repeat</keyword>
<reference evidence="11" key="1">
    <citation type="journal article" date="2013" name="Genome Announc.">
        <title>Genome sequence of the basidiomycetous yeast Pseudozyma antarctica T-34, a producer of the glycolipid biosurfactants mannosylerythritol lipids.</title>
        <authorList>
            <person name="Morita T."/>
            <person name="Koike H."/>
            <person name="Koyama Y."/>
            <person name="Hagiwara H."/>
            <person name="Ito E."/>
            <person name="Fukuoka T."/>
            <person name="Imura T."/>
            <person name="Machida M."/>
            <person name="Kitamoto D."/>
        </authorList>
    </citation>
    <scope>NUCLEOTIDE SEQUENCE [LARGE SCALE GENOMIC DNA]</scope>
    <source>
        <strain evidence="11">T-34</strain>
    </source>
</reference>
<dbReference type="InterPro" id="IPR002048">
    <property type="entry name" value="EF_hand_dom"/>
</dbReference>
<evidence type="ECO:0000256" key="3">
    <source>
        <dbReference type="ARBA" id="ARBA00022723"/>
    </source>
</evidence>
<dbReference type="GO" id="GO:0005509">
    <property type="term" value="F:calcium ion binding"/>
    <property type="evidence" value="ECO:0007669"/>
    <property type="project" value="InterPro"/>
</dbReference>
<dbReference type="CDD" id="cd00051">
    <property type="entry name" value="EFh"/>
    <property type="match status" value="1"/>
</dbReference>
<gene>
    <name evidence="10" type="ORF">PANT_9c00288</name>
</gene>
<dbReference type="InterPro" id="IPR028846">
    <property type="entry name" value="Recoverin"/>
</dbReference>
<evidence type="ECO:0000256" key="5">
    <source>
        <dbReference type="ARBA" id="ARBA00022837"/>
    </source>
</evidence>
<dbReference type="SUPFAM" id="SSF47473">
    <property type="entry name" value="EF-hand"/>
    <property type="match status" value="1"/>
</dbReference>
<dbReference type="PROSITE" id="PS00018">
    <property type="entry name" value="EF_HAND_1"/>
    <property type="match status" value="2"/>
</dbReference>
<keyword evidence="5" id="KW-0106">Calcium</keyword>
<dbReference type="GO" id="GO:0005829">
    <property type="term" value="C:cytosol"/>
    <property type="evidence" value="ECO:0007669"/>
    <property type="project" value="TreeGrafter"/>
</dbReference>
<dbReference type="PRINTS" id="PR00450">
    <property type="entry name" value="RECOVERIN"/>
</dbReference>
<feature type="compositionally biased region" description="Basic and acidic residues" evidence="8">
    <location>
        <begin position="185"/>
        <end position="196"/>
    </location>
</feature>
<dbReference type="PROSITE" id="PS50222">
    <property type="entry name" value="EF_HAND_2"/>
    <property type="match status" value="2"/>
</dbReference>
<keyword evidence="3" id="KW-0479">Metal-binding</keyword>
<dbReference type="PANTHER" id="PTHR23055:SF178">
    <property type="entry name" value="NEUROCALCIN HOMOLOG"/>
    <property type="match status" value="1"/>
</dbReference>
<dbReference type="AlphaFoldDB" id="M9MCR0"/>
<feature type="domain" description="EF-hand" evidence="9">
    <location>
        <begin position="60"/>
        <end position="95"/>
    </location>
</feature>
<feature type="compositionally biased region" description="Polar residues" evidence="8">
    <location>
        <begin position="168"/>
        <end position="180"/>
    </location>
</feature>
<feature type="domain" description="EF-hand" evidence="9">
    <location>
        <begin position="96"/>
        <end position="131"/>
    </location>
</feature>
<evidence type="ECO:0000259" key="9">
    <source>
        <dbReference type="PROSITE" id="PS50222"/>
    </source>
</evidence>
<dbReference type="FunFam" id="1.10.238.10:FF:000009">
    <property type="entry name" value="Visinin-like protein 1"/>
    <property type="match status" value="1"/>
</dbReference>
<evidence type="ECO:0000256" key="2">
    <source>
        <dbReference type="ARBA" id="ARBA00022707"/>
    </source>
</evidence>
<dbReference type="Proteomes" id="UP000011976">
    <property type="component" value="Unassembled WGS sequence"/>
</dbReference>
<dbReference type="EMBL" id="DF196775">
    <property type="protein sequence ID" value="GAC73758.1"/>
    <property type="molecule type" value="Genomic_DNA"/>
</dbReference>
<dbReference type="PANTHER" id="PTHR23055">
    <property type="entry name" value="CALCIUM BINDING PROTEINS"/>
    <property type="match status" value="1"/>
</dbReference>